<proteinExistence type="predicted"/>
<accession>A0A6F8PML6</accession>
<name>A0A6F8PML6_9GAMM</name>
<dbReference type="InterPro" id="IPR011042">
    <property type="entry name" value="6-blade_b-propeller_TolB-like"/>
</dbReference>
<protein>
    <recommendedName>
        <fullName evidence="3">Bacterial surface antigen (D15) domain-containing protein</fullName>
    </recommendedName>
</protein>
<dbReference type="Gene3D" id="2.40.160.50">
    <property type="entry name" value="membrane protein fhac: a member of the omp85/tpsb transporter family"/>
    <property type="match status" value="1"/>
</dbReference>
<dbReference type="SUPFAM" id="SSF82171">
    <property type="entry name" value="DPP6 N-terminal domain-like"/>
    <property type="match status" value="1"/>
</dbReference>
<keyword evidence="2" id="KW-1185">Reference proteome</keyword>
<gene>
    <name evidence="1" type="ORF">THMIRHAT_10810</name>
</gene>
<sequence length="936" mass="104241">MLQPDVTQDWLTLNTPHFQIHYQPEHHAFALDMASLAEGVHARLSPWLKWTPKAKTQIVINDSVDDSNGAATPLPYNRFFIYMNAPVDGELMDQTGWIEQVFTHEYTHLLHHDQVSGTAENVRDIFGRGGMMSLFAFPELFAPHWSSEGIAIYAESMNGFGRNYNATYEAKMRQEVYAGLRSYSAESYEGYNNSRWPFGQVYLYGAYFYQFIEDTYGKDKVVEYITNYNANVIPWRMDQRAKRTFGLSAENLWKQFQAYLTQRFEPQITKLLPQQSPAQALVTDPYLNQFLTATANDAVIFYHNDMITQPEIRQVTAQGEQTVLLKLDKVIGLEWHDQQGLLIQRSEVFDNTRVGSDLYLFNVQTQKLQRLTHGARLPRAVWMHNGEKLLAVQVSGGQTQLLELSLADLKAGLFNPKILVELKLGEALGDLSVAPNGQTIIASVKRPKTGWQLEALNLTTLQWQALTQNAQKPRQPKFSADGLSLYYIGDAENGHQVELYYLAMGSETAQPVTQSLGYVVDFALNPSPKFQDVWLTQYSRTGQQIALLKPQITTPSNYAVSLTGDLPNFNRLIANHAPALALESPQPYQPLDTLKPVGWTPFWSAANDYTALGALLTGQDVLGFHRWAAMPTLTFLDNQTLGGGSLSYDFYNRLMLSASQTALPRFSSRTNRLVNYDAATRFQMLAHYPKNTTEGTLEMGLGLAQETVDTHWVDYNLVQSSQNQLVGGTLQWNNVHLYPHGISVTDGYQLNLTLENYVGASDHQGVAGIAELAGYFDLGKGKVLKLAGLLGQGDDGIKPFQLGGNLDSLSALGQTTQLGKREFYLRGYNASSALQGTWMERGTLELRFPLTQIYDGGSVFPIGVGKVYGKVFADSGRVSSQGQAMSDFYTGVGFELSAEALIGFDSVLLPLTLGVAQGLDKNLGDQQVYVQLSLPL</sequence>
<dbReference type="Gene3D" id="2.120.10.30">
    <property type="entry name" value="TolB, C-terminal domain"/>
    <property type="match status" value="1"/>
</dbReference>
<dbReference type="Proteomes" id="UP000501466">
    <property type="component" value="Chromosome"/>
</dbReference>
<evidence type="ECO:0008006" key="3">
    <source>
        <dbReference type="Google" id="ProtNLM"/>
    </source>
</evidence>
<reference evidence="2" key="1">
    <citation type="submission" date="2019-11" db="EMBL/GenBank/DDBJ databases">
        <title>Isolation and characterization of two novel species in the genus Thiomicrorhabdus.</title>
        <authorList>
            <person name="Mochizuki J."/>
            <person name="Kojima H."/>
            <person name="Fukui M."/>
        </authorList>
    </citation>
    <scope>NUCLEOTIDE SEQUENCE [LARGE SCALE GENOMIC DNA]</scope>
    <source>
        <strain evidence="2">AkT22</strain>
    </source>
</reference>
<organism evidence="1 2">
    <name type="scientific">Thiosulfativibrio zosterae</name>
    <dbReference type="NCBI Taxonomy" id="2675053"/>
    <lineage>
        <taxon>Bacteria</taxon>
        <taxon>Pseudomonadati</taxon>
        <taxon>Pseudomonadota</taxon>
        <taxon>Gammaproteobacteria</taxon>
        <taxon>Thiotrichales</taxon>
        <taxon>Piscirickettsiaceae</taxon>
        <taxon>Thiosulfativibrio</taxon>
    </lineage>
</organism>
<evidence type="ECO:0000313" key="1">
    <source>
        <dbReference type="EMBL" id="BBP43335.1"/>
    </source>
</evidence>
<dbReference type="AlphaFoldDB" id="A0A6F8PML6"/>
<dbReference type="KEGG" id="tzo:THMIRHAT_10810"/>
<dbReference type="EMBL" id="AP021888">
    <property type="protein sequence ID" value="BBP43335.1"/>
    <property type="molecule type" value="Genomic_DNA"/>
</dbReference>
<evidence type="ECO:0000313" key="2">
    <source>
        <dbReference type="Proteomes" id="UP000501466"/>
    </source>
</evidence>